<gene>
    <name evidence="2" type="ORF">CMC5_036550</name>
</gene>
<feature type="region of interest" description="Disordered" evidence="1">
    <location>
        <begin position="37"/>
        <end position="69"/>
    </location>
</feature>
<dbReference type="Proteomes" id="UP000067626">
    <property type="component" value="Chromosome"/>
</dbReference>
<dbReference type="AlphaFoldDB" id="A0A0K1EFZ7"/>
<evidence type="ECO:0000313" key="3">
    <source>
        <dbReference type="Proteomes" id="UP000067626"/>
    </source>
</evidence>
<dbReference type="KEGG" id="ccro:CMC5_036550"/>
<organism evidence="2 3">
    <name type="scientific">Chondromyces crocatus</name>
    <dbReference type="NCBI Taxonomy" id="52"/>
    <lineage>
        <taxon>Bacteria</taxon>
        <taxon>Pseudomonadati</taxon>
        <taxon>Myxococcota</taxon>
        <taxon>Polyangia</taxon>
        <taxon>Polyangiales</taxon>
        <taxon>Polyangiaceae</taxon>
        <taxon>Chondromyces</taxon>
    </lineage>
</organism>
<name>A0A0K1EFZ7_CHOCO</name>
<evidence type="ECO:0000313" key="2">
    <source>
        <dbReference type="EMBL" id="AKT39508.1"/>
    </source>
</evidence>
<sequence length="69" mass="7741">MLVKRGFREGIVEHRRLHDALHPLRGTLVLYFPLCTASPRRNPPTANSKASRATSTTPDMLKNPCTRVS</sequence>
<keyword evidence="3" id="KW-1185">Reference proteome</keyword>
<proteinExistence type="predicted"/>
<protein>
    <submittedName>
        <fullName evidence="2">Uncharacterized protein</fullName>
    </submittedName>
</protein>
<reference evidence="2 3" key="1">
    <citation type="submission" date="2015-07" db="EMBL/GenBank/DDBJ databases">
        <title>Genome analysis of myxobacterium Chondromyces crocatus Cm c5 reveals a high potential for natural compound synthesis and the genetic basis for the loss of fruiting body formation.</title>
        <authorList>
            <person name="Zaburannyi N."/>
            <person name="Bunk B."/>
            <person name="Maier J."/>
            <person name="Overmann J."/>
            <person name="Mueller R."/>
        </authorList>
    </citation>
    <scope>NUCLEOTIDE SEQUENCE [LARGE SCALE GENOMIC DNA]</scope>
    <source>
        <strain evidence="2 3">Cm c5</strain>
    </source>
</reference>
<dbReference type="EMBL" id="CP012159">
    <property type="protein sequence ID" value="AKT39508.1"/>
    <property type="molecule type" value="Genomic_DNA"/>
</dbReference>
<accession>A0A0K1EFZ7</accession>
<evidence type="ECO:0000256" key="1">
    <source>
        <dbReference type="SAM" id="MobiDB-lite"/>
    </source>
</evidence>
<feature type="compositionally biased region" description="Polar residues" evidence="1">
    <location>
        <begin position="44"/>
        <end position="58"/>
    </location>
</feature>